<dbReference type="SUPFAM" id="SSF53850">
    <property type="entry name" value="Periplasmic binding protein-like II"/>
    <property type="match status" value="1"/>
</dbReference>
<dbReference type="Gene3D" id="3.40.190.10">
    <property type="entry name" value="Periplasmic binding protein-like II"/>
    <property type="match status" value="1"/>
</dbReference>
<evidence type="ECO:0000313" key="4">
    <source>
        <dbReference type="Proteomes" id="UP000052022"/>
    </source>
</evidence>
<dbReference type="PANTHER" id="PTHR42928:SF5">
    <property type="entry name" value="BLR1237 PROTEIN"/>
    <property type="match status" value="1"/>
</dbReference>
<accession>A0A0P1FZ83</accession>
<feature type="signal peptide" evidence="2">
    <location>
        <begin position="1"/>
        <end position="23"/>
    </location>
</feature>
<dbReference type="Gene3D" id="3.40.190.150">
    <property type="entry name" value="Bordetella uptake gene, domain 1"/>
    <property type="match status" value="1"/>
</dbReference>
<proteinExistence type="inferred from homology"/>
<sequence length="317" mass="32306">MKSMIKAAATAVAIAASASAATAADWTPPGPIKLLVAFRSGGGADTHARLIAEELEARHGWKFIPEEVAGKGGLNMAAALKDAPADGTVIGLGVTEFFGYSMAATPKAGMKPADYTPIITTAGFQMGVVATSGRGWTTIDDAFAAAKAGETLSFGVMSPRLADLAYLLGKANGVDFNIVSLRGGKAVFDAINAGDVDMGFVAGLQTRAVAAGDMVNLASAITKPLNQSPDAPLLLERGLEFDAEGEFLFVAPAGLPEEARAAMADAIEAVITDPNTKAGQMIAKAFGGAVAIKGDALAERVQAEFDTSETLLDAASE</sequence>
<evidence type="ECO:0000256" key="2">
    <source>
        <dbReference type="SAM" id="SignalP"/>
    </source>
</evidence>
<reference evidence="3 4" key="1">
    <citation type="submission" date="2015-09" db="EMBL/GenBank/DDBJ databases">
        <authorList>
            <consortium name="Swine Surveillance"/>
        </authorList>
    </citation>
    <scope>NUCLEOTIDE SEQUENCE [LARGE SCALE GENOMIC DNA]</scope>
    <source>
        <strain evidence="3 4">CECT 7557</strain>
    </source>
</reference>
<comment type="similarity">
    <text evidence="1">Belongs to the UPF0065 (bug) family.</text>
</comment>
<keyword evidence="4" id="KW-1185">Reference proteome</keyword>
<dbReference type="RefSeq" id="WP_082626458.1">
    <property type="nucleotide sequence ID" value="NZ_CYSD01000002.1"/>
</dbReference>
<dbReference type="EMBL" id="CYSD01000002">
    <property type="protein sequence ID" value="CUH74682.1"/>
    <property type="molecule type" value="Genomic_DNA"/>
</dbReference>
<dbReference type="PANTHER" id="PTHR42928">
    <property type="entry name" value="TRICARBOXYLATE-BINDING PROTEIN"/>
    <property type="match status" value="1"/>
</dbReference>
<dbReference type="STRING" id="928856.SAMN04488049_1275"/>
<dbReference type="OrthoDB" id="9780943at2"/>
<protein>
    <submittedName>
        <fullName evidence="3">Tripartite tricarboxylate transporter family receptor</fullName>
    </submittedName>
</protein>
<dbReference type="AlphaFoldDB" id="A0A0P1FZ83"/>
<dbReference type="Proteomes" id="UP000052022">
    <property type="component" value="Unassembled WGS sequence"/>
</dbReference>
<evidence type="ECO:0000256" key="1">
    <source>
        <dbReference type="ARBA" id="ARBA00006987"/>
    </source>
</evidence>
<gene>
    <name evidence="3" type="ORF">TRM7557_00032</name>
</gene>
<evidence type="ECO:0000313" key="3">
    <source>
        <dbReference type="EMBL" id="CUH74682.1"/>
    </source>
</evidence>
<feature type="chain" id="PRO_5006062921" evidence="2">
    <location>
        <begin position="24"/>
        <end position="317"/>
    </location>
</feature>
<name>A0A0P1FZ83_9RHOB</name>
<organism evidence="3 4">
    <name type="scientific">Tritonibacter multivorans</name>
    <dbReference type="NCBI Taxonomy" id="928856"/>
    <lineage>
        <taxon>Bacteria</taxon>
        <taxon>Pseudomonadati</taxon>
        <taxon>Pseudomonadota</taxon>
        <taxon>Alphaproteobacteria</taxon>
        <taxon>Rhodobacterales</taxon>
        <taxon>Paracoccaceae</taxon>
        <taxon>Tritonibacter</taxon>
    </lineage>
</organism>
<dbReference type="InterPro" id="IPR042100">
    <property type="entry name" value="Bug_dom1"/>
</dbReference>
<keyword evidence="2" id="KW-0732">Signal</keyword>
<dbReference type="InterPro" id="IPR005064">
    <property type="entry name" value="BUG"/>
</dbReference>
<dbReference type="Pfam" id="PF03401">
    <property type="entry name" value="TctC"/>
    <property type="match status" value="1"/>
</dbReference>
<keyword evidence="3" id="KW-0675">Receptor</keyword>